<sequence length="206" mass="23013">MMAANSIVVQKPPSTYMCSFSLYTSTVVMAMFQTILSALLAVLYKVKIEGDSVIVRILFWIHVCCSVSALLFSLFCLAKRKIGSTYEVVLHGYLLSVLINGLTSLFGVLYIPLFFLQTTHSLMEGLDYFICFSLSGILLFLQWAVKQVTEQMLPVMEHDFKLEPRSNRSTIMNAIYTVVLVASTLAYSAVAWIGLSMDANANEDLF</sequence>
<feature type="transmembrane region" description="Helical" evidence="1">
    <location>
        <begin position="57"/>
        <end position="78"/>
    </location>
</feature>
<feature type="transmembrane region" description="Helical" evidence="1">
    <location>
        <begin position="174"/>
        <end position="195"/>
    </location>
</feature>
<feature type="transmembrane region" description="Helical" evidence="1">
    <location>
        <begin position="90"/>
        <end position="113"/>
    </location>
</feature>
<proteinExistence type="predicted"/>
<evidence type="ECO:0000313" key="2">
    <source>
        <dbReference type="EMBL" id="PIC23263.1"/>
    </source>
</evidence>
<name>A0A2G5T7V9_9PELO</name>
<dbReference type="OrthoDB" id="5863263at2759"/>
<accession>A0A2G5T7V9</accession>
<organism evidence="2 3">
    <name type="scientific">Caenorhabditis nigoni</name>
    <dbReference type="NCBI Taxonomy" id="1611254"/>
    <lineage>
        <taxon>Eukaryota</taxon>
        <taxon>Metazoa</taxon>
        <taxon>Ecdysozoa</taxon>
        <taxon>Nematoda</taxon>
        <taxon>Chromadorea</taxon>
        <taxon>Rhabditida</taxon>
        <taxon>Rhabditina</taxon>
        <taxon>Rhabditomorpha</taxon>
        <taxon>Rhabditoidea</taxon>
        <taxon>Rhabditidae</taxon>
        <taxon>Peloderinae</taxon>
        <taxon>Caenorhabditis</taxon>
    </lineage>
</organism>
<dbReference type="AlphaFoldDB" id="A0A2G5T7V9"/>
<evidence type="ECO:0000256" key="1">
    <source>
        <dbReference type="SAM" id="Phobius"/>
    </source>
</evidence>
<keyword evidence="1" id="KW-0472">Membrane</keyword>
<evidence type="ECO:0000313" key="3">
    <source>
        <dbReference type="Proteomes" id="UP000230233"/>
    </source>
</evidence>
<feature type="transmembrane region" description="Helical" evidence="1">
    <location>
        <begin position="125"/>
        <end position="145"/>
    </location>
</feature>
<keyword evidence="1" id="KW-1133">Transmembrane helix</keyword>
<feature type="transmembrane region" description="Helical" evidence="1">
    <location>
        <begin position="20"/>
        <end position="45"/>
    </location>
</feature>
<comment type="caution">
    <text evidence="2">The sequence shown here is derived from an EMBL/GenBank/DDBJ whole genome shotgun (WGS) entry which is preliminary data.</text>
</comment>
<keyword evidence="3" id="KW-1185">Reference proteome</keyword>
<reference evidence="3" key="1">
    <citation type="submission" date="2017-10" db="EMBL/GenBank/DDBJ databases">
        <title>Rapid genome shrinkage in a self-fertile nematode reveals novel sperm competition proteins.</title>
        <authorList>
            <person name="Yin D."/>
            <person name="Schwarz E.M."/>
            <person name="Thomas C.G."/>
            <person name="Felde R.L."/>
            <person name="Korf I.F."/>
            <person name="Cutter A.D."/>
            <person name="Schartner C.M."/>
            <person name="Ralston E.J."/>
            <person name="Meyer B.J."/>
            <person name="Haag E.S."/>
        </authorList>
    </citation>
    <scope>NUCLEOTIDE SEQUENCE [LARGE SCALE GENOMIC DNA]</scope>
    <source>
        <strain evidence="3">JU1422</strain>
    </source>
</reference>
<keyword evidence="1" id="KW-0812">Transmembrane</keyword>
<dbReference type="EMBL" id="PDUG01000005">
    <property type="protein sequence ID" value="PIC23263.1"/>
    <property type="molecule type" value="Genomic_DNA"/>
</dbReference>
<protein>
    <submittedName>
        <fullName evidence="2">Uncharacterized protein</fullName>
    </submittedName>
</protein>
<dbReference type="Proteomes" id="UP000230233">
    <property type="component" value="Chromosome V"/>
</dbReference>
<gene>
    <name evidence="2" type="primary">Cnig_chr_V.g17023</name>
    <name evidence="2" type="ORF">B9Z55_017023</name>
</gene>